<dbReference type="InterPro" id="IPR039426">
    <property type="entry name" value="TonB-dep_rcpt-like"/>
</dbReference>
<dbReference type="KEGG" id="nja:NSJP_3923"/>
<dbReference type="InterPro" id="IPR010105">
    <property type="entry name" value="TonB_sidphr_rcpt"/>
</dbReference>
<dbReference type="OrthoDB" id="5346107at2"/>
<evidence type="ECO:0000256" key="10">
    <source>
        <dbReference type="ARBA" id="ARBA00023170"/>
    </source>
</evidence>
<dbReference type="NCBIfam" id="TIGR01783">
    <property type="entry name" value="TonB-siderophor"/>
    <property type="match status" value="1"/>
</dbReference>
<organism evidence="16 17">
    <name type="scientific">Nitrospira japonica</name>
    <dbReference type="NCBI Taxonomy" id="1325564"/>
    <lineage>
        <taxon>Bacteria</taxon>
        <taxon>Pseudomonadati</taxon>
        <taxon>Nitrospirota</taxon>
        <taxon>Nitrospiria</taxon>
        <taxon>Nitrospirales</taxon>
        <taxon>Nitrospiraceae</taxon>
        <taxon>Nitrospira</taxon>
    </lineage>
</organism>
<dbReference type="PROSITE" id="PS52016">
    <property type="entry name" value="TONB_DEPENDENT_REC_3"/>
    <property type="match status" value="1"/>
</dbReference>
<dbReference type="GO" id="GO:0015891">
    <property type="term" value="P:siderophore transport"/>
    <property type="evidence" value="ECO:0007669"/>
    <property type="project" value="InterPro"/>
</dbReference>
<evidence type="ECO:0000313" key="17">
    <source>
        <dbReference type="Proteomes" id="UP000192042"/>
    </source>
</evidence>
<feature type="transmembrane region" description="Helical" evidence="14">
    <location>
        <begin position="24"/>
        <end position="42"/>
    </location>
</feature>
<keyword evidence="8 13" id="KW-0798">TonB box</keyword>
<dbReference type="STRING" id="1325564.NSJP_3923"/>
<keyword evidence="14" id="KW-1133">Transmembrane helix</keyword>
<dbReference type="InterPro" id="IPR012910">
    <property type="entry name" value="Plug_dom"/>
</dbReference>
<evidence type="ECO:0000256" key="2">
    <source>
        <dbReference type="ARBA" id="ARBA00009810"/>
    </source>
</evidence>
<evidence type="ECO:0000256" key="9">
    <source>
        <dbReference type="ARBA" id="ARBA00023136"/>
    </source>
</evidence>
<dbReference type="PANTHER" id="PTHR32552:SF82">
    <property type="entry name" value="FCUA PROTEIN"/>
    <property type="match status" value="1"/>
</dbReference>
<protein>
    <submittedName>
        <fullName evidence="16">Putative tonB-dependent receptor protein</fullName>
    </submittedName>
</protein>
<evidence type="ECO:0000313" key="16">
    <source>
        <dbReference type="EMBL" id="SLM50090.1"/>
    </source>
</evidence>
<evidence type="ECO:0000256" key="8">
    <source>
        <dbReference type="ARBA" id="ARBA00023077"/>
    </source>
</evidence>
<keyword evidence="3 12" id="KW-0813">Transport</keyword>
<dbReference type="InterPro" id="IPR036942">
    <property type="entry name" value="Beta-barrel_TonB_sf"/>
</dbReference>
<evidence type="ECO:0000256" key="6">
    <source>
        <dbReference type="ARBA" id="ARBA00022692"/>
    </source>
</evidence>
<dbReference type="SUPFAM" id="SSF56935">
    <property type="entry name" value="Porins"/>
    <property type="match status" value="1"/>
</dbReference>
<evidence type="ECO:0000256" key="5">
    <source>
        <dbReference type="ARBA" id="ARBA00022496"/>
    </source>
</evidence>
<dbReference type="Proteomes" id="UP000192042">
    <property type="component" value="Chromosome I"/>
</dbReference>
<keyword evidence="9 12" id="KW-0472">Membrane</keyword>
<evidence type="ECO:0000256" key="4">
    <source>
        <dbReference type="ARBA" id="ARBA00022452"/>
    </source>
</evidence>
<evidence type="ECO:0000256" key="12">
    <source>
        <dbReference type="PROSITE-ProRule" id="PRU01360"/>
    </source>
</evidence>
<proteinExistence type="inferred from homology"/>
<evidence type="ECO:0000256" key="11">
    <source>
        <dbReference type="ARBA" id="ARBA00023237"/>
    </source>
</evidence>
<evidence type="ECO:0000256" key="13">
    <source>
        <dbReference type="RuleBase" id="RU003357"/>
    </source>
</evidence>
<evidence type="ECO:0000256" key="3">
    <source>
        <dbReference type="ARBA" id="ARBA00022448"/>
    </source>
</evidence>
<evidence type="ECO:0000259" key="15">
    <source>
        <dbReference type="SMART" id="SM00965"/>
    </source>
</evidence>
<keyword evidence="5" id="KW-0410">Iron transport</keyword>
<evidence type="ECO:0000256" key="7">
    <source>
        <dbReference type="ARBA" id="ARBA00023004"/>
    </source>
</evidence>
<dbReference type="GO" id="GO:0038023">
    <property type="term" value="F:signaling receptor activity"/>
    <property type="evidence" value="ECO:0007669"/>
    <property type="project" value="InterPro"/>
</dbReference>
<dbReference type="InterPro" id="IPR037066">
    <property type="entry name" value="Plug_dom_sf"/>
</dbReference>
<dbReference type="GO" id="GO:0015344">
    <property type="term" value="F:siderophore uptake transmembrane transporter activity"/>
    <property type="evidence" value="ECO:0007669"/>
    <property type="project" value="TreeGrafter"/>
</dbReference>
<dbReference type="Pfam" id="PF00593">
    <property type="entry name" value="TonB_dep_Rec_b-barrel"/>
    <property type="match status" value="1"/>
</dbReference>
<dbReference type="RefSeq" id="WP_080888241.1">
    <property type="nucleotide sequence ID" value="NZ_LT828648.1"/>
</dbReference>
<comment type="similarity">
    <text evidence="2 12 13">Belongs to the TonB-dependent receptor family.</text>
</comment>
<dbReference type="Pfam" id="PF07715">
    <property type="entry name" value="Plug"/>
    <property type="match status" value="1"/>
</dbReference>
<evidence type="ECO:0000256" key="1">
    <source>
        <dbReference type="ARBA" id="ARBA00004571"/>
    </source>
</evidence>
<dbReference type="Gene3D" id="2.170.130.10">
    <property type="entry name" value="TonB-dependent receptor, plug domain"/>
    <property type="match status" value="1"/>
</dbReference>
<keyword evidence="6 12" id="KW-0812">Transmembrane</keyword>
<keyword evidence="7" id="KW-0408">Iron</keyword>
<dbReference type="PANTHER" id="PTHR32552">
    <property type="entry name" value="FERRICHROME IRON RECEPTOR-RELATED"/>
    <property type="match status" value="1"/>
</dbReference>
<keyword evidence="10 16" id="KW-0675">Receptor</keyword>
<dbReference type="EMBL" id="LT828648">
    <property type="protein sequence ID" value="SLM50090.1"/>
    <property type="molecule type" value="Genomic_DNA"/>
</dbReference>
<dbReference type="CDD" id="cd01347">
    <property type="entry name" value="ligand_gated_channel"/>
    <property type="match status" value="1"/>
</dbReference>
<reference evidence="16 17" key="1">
    <citation type="submission" date="2017-03" db="EMBL/GenBank/DDBJ databases">
        <authorList>
            <person name="Afonso C.L."/>
            <person name="Miller P.J."/>
            <person name="Scott M.A."/>
            <person name="Spackman E."/>
            <person name="Goraichik I."/>
            <person name="Dimitrov K.M."/>
            <person name="Suarez D.L."/>
            <person name="Swayne D.E."/>
        </authorList>
    </citation>
    <scope>NUCLEOTIDE SEQUENCE [LARGE SCALE GENOMIC DNA]</scope>
    <source>
        <strain evidence="16">Genome sequencing of Nitrospira japonica strain NJ11</strain>
    </source>
</reference>
<evidence type="ECO:0000256" key="14">
    <source>
        <dbReference type="SAM" id="Phobius"/>
    </source>
</evidence>
<dbReference type="GO" id="GO:0009279">
    <property type="term" value="C:cell outer membrane"/>
    <property type="evidence" value="ECO:0007669"/>
    <property type="project" value="UniProtKB-SubCell"/>
</dbReference>
<keyword evidence="17" id="KW-1185">Reference proteome</keyword>
<dbReference type="Gene3D" id="2.40.170.20">
    <property type="entry name" value="TonB-dependent receptor, beta-barrel domain"/>
    <property type="match status" value="1"/>
</dbReference>
<dbReference type="InterPro" id="IPR000531">
    <property type="entry name" value="Beta-barrel_TonB"/>
</dbReference>
<feature type="domain" description="Secretin/TonB short N-terminal" evidence="15">
    <location>
        <begin position="83"/>
        <end position="134"/>
    </location>
</feature>
<dbReference type="SMART" id="SM00965">
    <property type="entry name" value="STN"/>
    <property type="match status" value="1"/>
</dbReference>
<dbReference type="Gene3D" id="3.55.50.30">
    <property type="match status" value="1"/>
</dbReference>
<comment type="subcellular location">
    <subcellularLocation>
        <location evidence="1 12">Cell outer membrane</location>
        <topology evidence="1 12">Multi-pass membrane protein</topology>
    </subcellularLocation>
</comment>
<keyword evidence="4 12" id="KW-1134">Transmembrane beta strand</keyword>
<keyword evidence="5" id="KW-0406">Ion transport</keyword>
<accession>A0A1W1IAR5</accession>
<sequence>MEDTYRRDRTHDDMRAFDGSRDRGNQHALVFFVIALTSFVAWSESAHAQGGTFTAQMPSVVDFNIPSQPLGNAVNAFADATGWQVSVPTDLAAGKVSPGVIGSHEALDALSRLLAGTGLTYRVTDVNAVTLVPGSSSDVAPAVVAAGAAATAGAVAAVDGSEEATQTAQKPIKVPEILVKDVRQRVTQELDNLPPEYAGGDVARGGRVGILGNKDIMDTPFTQMNYTSKIIQDQQARFLADVLKNDPSVQLGQPSATGFTNFAIRGFRQGDNDTLFNGLAIAPTFNGTMMTESIERVEVLRGPNAVLNGAAPFGSIGGMVNLVAKRAGEEALTQLTAQYMSDTQFGVHGDIGRRFGKHKEFGVRINGVYRNGDLPIDHSSRQSALATMGLDYRGDIVRLSADFGYQEQEIDGARRQFLVAPGLTALPEPPNTRTNANQPWELSHSRALYGTLRGEVDVTKYLTAFADFGITNDRRQSIISNRQISDSFGTLAATNTPFATAIENQIITFNAGLRGTFDTGPIHHQAVAAYTLFSRDNQNRQPSFTLPASNIYNPVLVPGPPASLPPSYGSMQKLSENDLYSAMLGDTLSILDERVQLTGGVRFQQIKTTNFNQATGAVASEYDESAPTPMVGLVVKPWQHVSLYGNYIEGLQQGPTAPATATNAGEVFAPFVSKGYEIGAKVDFGRIATTLAVFQITQPNAFVNPTTNVFGVDGEQRNRGVEFMVFGEVMEGLRVVGGTTYIDAELTKTQGGVNQGNKAAVTPFQLTAYGEWDMPFHKALTLTTRVAHGSSQYVNLANTQQVPEWTQWDLGARYWFKGLIGKPITIRAFLENVLNNNAWYGSFFAGQIFVRDPRTFLLSATFDF</sequence>
<dbReference type="AlphaFoldDB" id="A0A1W1IAR5"/>
<keyword evidence="11 12" id="KW-0998">Cell outer membrane</keyword>
<gene>
    <name evidence="16" type="ORF">NSJP_3923</name>
</gene>
<name>A0A1W1IAR5_9BACT</name>
<dbReference type="InterPro" id="IPR011662">
    <property type="entry name" value="Secretin/TonB_short_N"/>
</dbReference>